<dbReference type="RefSeq" id="WP_152582403.1">
    <property type="nucleotide sequence ID" value="NZ_VIKT02000008.1"/>
</dbReference>
<keyword evidence="3" id="KW-0378">Hydrolase</keyword>
<evidence type="ECO:0000259" key="11">
    <source>
        <dbReference type="PROSITE" id="PS51194"/>
    </source>
</evidence>
<evidence type="ECO:0000256" key="2">
    <source>
        <dbReference type="ARBA" id="ARBA00022763"/>
    </source>
</evidence>
<dbReference type="Pfam" id="PF00271">
    <property type="entry name" value="Helicase_C"/>
    <property type="match status" value="1"/>
</dbReference>
<dbReference type="InterPro" id="IPR012340">
    <property type="entry name" value="NA-bd_OB-fold"/>
</dbReference>
<reference evidence="12 13" key="2">
    <citation type="submission" date="2020-03" db="EMBL/GenBank/DDBJ databases">
        <title>Chryseoglobus sp. isolated from a deep-sea seamount.</title>
        <authorList>
            <person name="Zhang D.-C."/>
        </authorList>
    </citation>
    <scope>NUCLEOTIDE SEQUENCE [LARGE SCALE GENOMIC DNA]</scope>
    <source>
        <strain evidence="12 13">KN1116</strain>
    </source>
</reference>
<gene>
    <name evidence="12" type="ORF">FK219_006265</name>
</gene>
<keyword evidence="6" id="KW-0238">DNA-binding</keyword>
<organism evidence="12 13">
    <name type="scientific">Microcella pacifica</name>
    <dbReference type="NCBI Taxonomy" id="2591847"/>
    <lineage>
        <taxon>Bacteria</taxon>
        <taxon>Bacillati</taxon>
        <taxon>Actinomycetota</taxon>
        <taxon>Actinomycetes</taxon>
        <taxon>Micrococcales</taxon>
        <taxon>Microbacteriaceae</taxon>
        <taxon>Microcella</taxon>
    </lineage>
</organism>
<dbReference type="Proteomes" id="UP000818266">
    <property type="component" value="Unassembled WGS sequence"/>
</dbReference>
<dbReference type="CDD" id="cd04488">
    <property type="entry name" value="RecG_wedge_OBF"/>
    <property type="match status" value="1"/>
</dbReference>
<dbReference type="GO" id="GO:0016787">
    <property type="term" value="F:hydrolase activity"/>
    <property type="evidence" value="ECO:0007669"/>
    <property type="project" value="UniProtKB-KW"/>
</dbReference>
<dbReference type="InterPro" id="IPR045562">
    <property type="entry name" value="RecG_dom3_C"/>
</dbReference>
<keyword evidence="4 12" id="KW-0347">Helicase</keyword>
<dbReference type="GO" id="GO:0003678">
    <property type="term" value="F:DNA helicase activity"/>
    <property type="evidence" value="ECO:0007669"/>
    <property type="project" value="TreeGrafter"/>
</dbReference>
<keyword evidence="13" id="KW-1185">Reference proteome</keyword>
<dbReference type="SMART" id="SM00490">
    <property type="entry name" value="HELICc"/>
    <property type="match status" value="1"/>
</dbReference>
<protein>
    <recommendedName>
        <fullName evidence="8">Probable DNA 3'-5' helicase RecG</fullName>
    </recommendedName>
</protein>
<evidence type="ECO:0000259" key="10">
    <source>
        <dbReference type="PROSITE" id="PS51192"/>
    </source>
</evidence>
<dbReference type="SMART" id="SM00487">
    <property type="entry name" value="DEXDc"/>
    <property type="match status" value="1"/>
</dbReference>
<dbReference type="PANTHER" id="PTHR47964:SF1">
    <property type="entry name" value="ATP-DEPENDENT DNA HELICASE HOMOLOG RECG, CHLOROPLASTIC"/>
    <property type="match status" value="1"/>
</dbReference>
<evidence type="ECO:0000313" key="12">
    <source>
        <dbReference type="EMBL" id="NHF62840.1"/>
    </source>
</evidence>
<dbReference type="Gene3D" id="3.40.50.300">
    <property type="entry name" value="P-loop containing nucleotide triphosphate hydrolases"/>
    <property type="match status" value="2"/>
</dbReference>
<dbReference type="InterPro" id="IPR033454">
    <property type="entry name" value="RecG_wedge"/>
</dbReference>
<evidence type="ECO:0000256" key="3">
    <source>
        <dbReference type="ARBA" id="ARBA00022801"/>
    </source>
</evidence>
<comment type="caution">
    <text evidence="12">The sequence shown here is derived from an EMBL/GenBank/DDBJ whole genome shotgun (WGS) entry which is preliminary data.</text>
</comment>
<dbReference type="Pfam" id="PF19833">
    <property type="entry name" value="RecG_dom3_C"/>
    <property type="match status" value="1"/>
</dbReference>
<keyword evidence="5" id="KW-0067">ATP-binding</keyword>
<dbReference type="GO" id="GO:0003677">
    <property type="term" value="F:DNA binding"/>
    <property type="evidence" value="ECO:0007669"/>
    <property type="project" value="UniProtKB-KW"/>
</dbReference>
<evidence type="ECO:0000256" key="9">
    <source>
        <dbReference type="SAM" id="MobiDB-lite"/>
    </source>
</evidence>
<dbReference type="GO" id="GO:0006281">
    <property type="term" value="P:DNA repair"/>
    <property type="evidence" value="ECO:0007669"/>
    <property type="project" value="UniProtKB-KW"/>
</dbReference>
<keyword evidence="1" id="KW-0547">Nucleotide-binding</keyword>
<evidence type="ECO:0000256" key="1">
    <source>
        <dbReference type="ARBA" id="ARBA00022741"/>
    </source>
</evidence>
<feature type="domain" description="Helicase C-terminal" evidence="11">
    <location>
        <begin position="505"/>
        <end position="658"/>
    </location>
</feature>
<proteinExistence type="predicted"/>
<dbReference type="EMBL" id="VIKT02000008">
    <property type="protein sequence ID" value="NHF62840.1"/>
    <property type="molecule type" value="Genomic_DNA"/>
</dbReference>
<evidence type="ECO:0000256" key="8">
    <source>
        <dbReference type="ARBA" id="ARBA00049819"/>
    </source>
</evidence>
<dbReference type="InterPro" id="IPR011545">
    <property type="entry name" value="DEAD/DEAH_box_helicase_dom"/>
</dbReference>
<reference evidence="12 13" key="1">
    <citation type="submission" date="2019-06" db="EMBL/GenBank/DDBJ databases">
        <authorList>
            <person name="De-Chao Zhang Q."/>
        </authorList>
    </citation>
    <scope>NUCLEOTIDE SEQUENCE [LARGE SCALE GENOMIC DNA]</scope>
    <source>
        <strain evidence="12 13">KN1116</strain>
    </source>
</reference>
<dbReference type="AlphaFoldDB" id="A0A9E5MHV1"/>
<dbReference type="InterPro" id="IPR001650">
    <property type="entry name" value="Helicase_C-like"/>
</dbReference>
<dbReference type="InterPro" id="IPR014001">
    <property type="entry name" value="Helicase_ATP-bd"/>
</dbReference>
<feature type="domain" description="Helicase ATP-binding" evidence="10">
    <location>
        <begin position="284"/>
        <end position="449"/>
    </location>
</feature>
<dbReference type="Pfam" id="PF17191">
    <property type="entry name" value="RecG_wedge"/>
    <property type="match status" value="1"/>
</dbReference>
<feature type="region of interest" description="Disordered" evidence="9">
    <location>
        <begin position="502"/>
        <end position="526"/>
    </location>
</feature>
<dbReference type="PANTHER" id="PTHR47964">
    <property type="entry name" value="ATP-DEPENDENT DNA HELICASE HOMOLOG RECG, CHLOROPLASTIC"/>
    <property type="match status" value="1"/>
</dbReference>
<dbReference type="GO" id="GO:0005524">
    <property type="term" value="F:ATP binding"/>
    <property type="evidence" value="ECO:0007669"/>
    <property type="project" value="UniProtKB-KW"/>
</dbReference>
<dbReference type="SUPFAM" id="SSF50249">
    <property type="entry name" value="Nucleic acid-binding proteins"/>
    <property type="match status" value="1"/>
</dbReference>
<evidence type="ECO:0000313" key="13">
    <source>
        <dbReference type="Proteomes" id="UP000818266"/>
    </source>
</evidence>
<evidence type="ECO:0000256" key="4">
    <source>
        <dbReference type="ARBA" id="ARBA00022806"/>
    </source>
</evidence>
<dbReference type="PROSITE" id="PS51192">
    <property type="entry name" value="HELICASE_ATP_BIND_1"/>
    <property type="match status" value="1"/>
</dbReference>
<sequence length="731" mass="78829">MTNPLDARLGGVLGDRTAKALAKAFGMRTVADLLAHYPRRYARRGELTALSELTVGESVTIVAEVLSVSERSMKQRKGSILEVAIGDGKGILTLTFFNQTWRKAELTPGRRGIFAGKVGEYRGARQLAHPDYELFEAGDERDPGTGGKDAQKWAMQPIPIYPATSTVASWQIAKTLAIVLDTLPPLDDPVPEPVRTERGLLDLTQALQWVHRPEQDSHWRRARDTLRFHEAFLLQAALLQQRAALRAQPAAPRVAGDELAGFDAELPWTLTDDQKLVGGEVAHDLAADVPMNRLVQGEVGSGKTLVAVRAMLTVAQSGGQSALLAPTEVLAHQHYRSIVDTLGPDRAARMRPVLLTGQLSAAERKRALLSIASGASRIIIGTHALLGDKVQFVDLGLVVVDEQHRFGVEQRESLRRKGAVPPHVLVLTATPIPRTVAMTVFGDLDISTIATLPAGRVPIVSHVVALAERPELWHRAWQRLSEELEQGRQGFVVVPAIDPTTVEDDPDALAEDARDGSPPAVPDALPPLPATVAELTPLLRAHPALEGRRIEPLHGRMSTDEKDATMQAFARGEIDVLVATTVIEVGVDVPNASTMVVVEADRFGVSQLHQLRGRVGRGGVPGLCLFVTAALPETLARERVEAVAATLDGFELAQVDLELRREGDVLGATQSGGRSSLKLLRVATDGDLIGDARIAAAEVLEADAALAEHPALKDALVRRLDDDAREFLAKN</sequence>
<evidence type="ECO:0000256" key="6">
    <source>
        <dbReference type="ARBA" id="ARBA00023125"/>
    </source>
</evidence>
<dbReference type="InterPro" id="IPR027417">
    <property type="entry name" value="P-loop_NTPase"/>
</dbReference>
<dbReference type="SUPFAM" id="SSF52540">
    <property type="entry name" value="P-loop containing nucleoside triphosphate hydrolases"/>
    <property type="match status" value="2"/>
</dbReference>
<keyword evidence="2" id="KW-0227">DNA damage</keyword>
<dbReference type="OrthoDB" id="9804325at2"/>
<dbReference type="Gene3D" id="2.40.50.140">
    <property type="entry name" value="Nucleic acid-binding proteins"/>
    <property type="match status" value="1"/>
</dbReference>
<evidence type="ECO:0000256" key="7">
    <source>
        <dbReference type="ARBA" id="ARBA00023204"/>
    </source>
</evidence>
<name>A0A9E5MHV1_9MICO</name>
<dbReference type="InterPro" id="IPR047112">
    <property type="entry name" value="RecG/Mfd"/>
</dbReference>
<keyword evidence="7" id="KW-0234">DNA repair</keyword>
<accession>A0A9E5MHV1</accession>
<evidence type="ECO:0000256" key="5">
    <source>
        <dbReference type="ARBA" id="ARBA00022840"/>
    </source>
</evidence>
<dbReference type="PROSITE" id="PS51194">
    <property type="entry name" value="HELICASE_CTER"/>
    <property type="match status" value="1"/>
</dbReference>
<dbReference type="Pfam" id="PF00270">
    <property type="entry name" value="DEAD"/>
    <property type="match status" value="1"/>
</dbReference>